<dbReference type="GO" id="GO:0003697">
    <property type="term" value="F:single-stranded DNA binding"/>
    <property type="evidence" value="ECO:0007669"/>
    <property type="project" value="TreeGrafter"/>
</dbReference>
<comment type="subcellular location">
    <subcellularLocation>
        <location evidence="1">Nucleus</location>
    </subcellularLocation>
</comment>
<accession>A0A9P6CN12</accession>
<reference evidence="4" key="1">
    <citation type="submission" date="2020-11" db="EMBL/GenBank/DDBJ databases">
        <authorList>
            <consortium name="DOE Joint Genome Institute"/>
            <person name="Ahrendt S."/>
            <person name="Riley R."/>
            <person name="Andreopoulos W."/>
            <person name="Labutti K."/>
            <person name="Pangilinan J."/>
            <person name="Ruiz-Duenas F.J."/>
            <person name="Barrasa J.M."/>
            <person name="Sanchez-Garcia M."/>
            <person name="Camarero S."/>
            <person name="Miyauchi S."/>
            <person name="Serrano A."/>
            <person name="Linde D."/>
            <person name="Babiker R."/>
            <person name="Drula E."/>
            <person name="Ayuso-Fernandez I."/>
            <person name="Pacheco R."/>
            <person name="Padilla G."/>
            <person name="Ferreira P."/>
            <person name="Barriuso J."/>
            <person name="Kellner H."/>
            <person name="Castanera R."/>
            <person name="Alfaro M."/>
            <person name="Ramirez L."/>
            <person name="Pisabarro A.G."/>
            <person name="Kuo A."/>
            <person name="Tritt A."/>
            <person name="Lipzen A."/>
            <person name="He G."/>
            <person name="Yan M."/>
            <person name="Ng V."/>
            <person name="Cullen D."/>
            <person name="Martin F."/>
            <person name="Rosso M.-N."/>
            <person name="Henrissat B."/>
            <person name="Hibbett D."/>
            <person name="Martinez A.T."/>
            <person name="Grigoriev I.V."/>
        </authorList>
    </citation>
    <scope>NUCLEOTIDE SEQUENCE</scope>
    <source>
        <strain evidence="4">CBS 247.69</strain>
    </source>
</reference>
<dbReference type="GO" id="GO:0000723">
    <property type="term" value="P:telomere maintenance"/>
    <property type="evidence" value="ECO:0007669"/>
    <property type="project" value="TreeGrafter"/>
</dbReference>
<evidence type="ECO:0000259" key="3">
    <source>
        <dbReference type="PROSITE" id="PS50162"/>
    </source>
</evidence>
<dbReference type="OrthoDB" id="336321at2759"/>
<dbReference type="Proteomes" id="UP000807353">
    <property type="component" value="Unassembled WGS sequence"/>
</dbReference>
<dbReference type="GO" id="GO:0033063">
    <property type="term" value="C:Rad51B-Rad51C-Rad51D-XRCC2 complex"/>
    <property type="evidence" value="ECO:0007669"/>
    <property type="project" value="TreeGrafter"/>
</dbReference>
<keyword evidence="4" id="KW-0378">Hydrolase</keyword>
<sequence>MRLAACVPPLPAELVACFEKCGIRTDADLLFSSPVIDIFRRLPSGTVSLHDLTKYVELVAELASAPGVSGPDLLKQAQEKQDTGSKFPTGMLELDEIVDGFNGGRVYEISGGRHSGKTGLALHVVLRHLMQNPQSNILWMDTTGEFSVPRATELLNSFDLETPTTALERLQVSLVFDIDAAHELLDNLSSSFDVGKSRHQIRCIVVDTITPLLGPLLTAVSAQGHATMTSFMRRLKDLAQKYMLAIFVINNATISHLGNVRKPALGPSFAFMTDATIWLCRYEGSENDNDETGSVYVAEVLRSKTTRSGTRCSFKIDRGKLLPA</sequence>
<feature type="domain" description="RecA family profile 1" evidence="3">
    <location>
        <begin position="83"/>
        <end position="254"/>
    </location>
</feature>
<dbReference type="GO" id="GO:0005657">
    <property type="term" value="C:replication fork"/>
    <property type="evidence" value="ECO:0007669"/>
    <property type="project" value="TreeGrafter"/>
</dbReference>
<comment type="caution">
    <text evidence="4">The sequence shown here is derived from an EMBL/GenBank/DDBJ whole genome shotgun (WGS) entry which is preliminary data.</text>
</comment>
<evidence type="ECO:0000256" key="1">
    <source>
        <dbReference type="ARBA" id="ARBA00004123"/>
    </source>
</evidence>
<proteinExistence type="predicted"/>
<dbReference type="AlphaFoldDB" id="A0A9P6CN12"/>
<protein>
    <submittedName>
        <fullName evidence="4">P-loop containing nucleoside triphosphate hydrolase protein</fullName>
    </submittedName>
</protein>
<evidence type="ECO:0000313" key="4">
    <source>
        <dbReference type="EMBL" id="KAF9466479.1"/>
    </source>
</evidence>
<dbReference type="SUPFAM" id="SSF52540">
    <property type="entry name" value="P-loop containing nucleoside triphosphate hydrolases"/>
    <property type="match status" value="1"/>
</dbReference>
<keyword evidence="5" id="KW-1185">Reference proteome</keyword>
<organism evidence="4 5">
    <name type="scientific">Collybia nuda</name>
    <dbReference type="NCBI Taxonomy" id="64659"/>
    <lineage>
        <taxon>Eukaryota</taxon>
        <taxon>Fungi</taxon>
        <taxon>Dikarya</taxon>
        <taxon>Basidiomycota</taxon>
        <taxon>Agaricomycotina</taxon>
        <taxon>Agaricomycetes</taxon>
        <taxon>Agaricomycetidae</taxon>
        <taxon>Agaricales</taxon>
        <taxon>Tricholomatineae</taxon>
        <taxon>Clitocybaceae</taxon>
        <taxon>Collybia</taxon>
    </lineage>
</organism>
<keyword evidence="2" id="KW-0539">Nucleus</keyword>
<dbReference type="PROSITE" id="PS50162">
    <property type="entry name" value="RECA_2"/>
    <property type="match status" value="1"/>
</dbReference>
<dbReference type="InterPro" id="IPR020588">
    <property type="entry name" value="RecA_ATP-bd"/>
</dbReference>
<dbReference type="GO" id="GO:0042148">
    <property type="term" value="P:DNA strand invasion"/>
    <property type="evidence" value="ECO:0007669"/>
    <property type="project" value="TreeGrafter"/>
</dbReference>
<dbReference type="GO" id="GO:0005524">
    <property type="term" value="F:ATP binding"/>
    <property type="evidence" value="ECO:0007669"/>
    <property type="project" value="InterPro"/>
</dbReference>
<dbReference type="InterPro" id="IPR027417">
    <property type="entry name" value="P-loop_NTPase"/>
</dbReference>
<name>A0A9P6CN12_9AGAR</name>
<dbReference type="PANTHER" id="PTHR46457">
    <property type="entry name" value="DNA REPAIR PROTEIN RAD51 HOMOLOG 4"/>
    <property type="match status" value="1"/>
</dbReference>
<dbReference type="EMBL" id="MU150241">
    <property type="protein sequence ID" value="KAF9466479.1"/>
    <property type="molecule type" value="Genomic_DNA"/>
</dbReference>
<dbReference type="GO" id="GO:0000724">
    <property type="term" value="P:double-strand break repair via homologous recombination"/>
    <property type="evidence" value="ECO:0007669"/>
    <property type="project" value="TreeGrafter"/>
</dbReference>
<dbReference type="GO" id="GO:0140664">
    <property type="term" value="F:ATP-dependent DNA damage sensor activity"/>
    <property type="evidence" value="ECO:0007669"/>
    <property type="project" value="InterPro"/>
</dbReference>
<dbReference type="GO" id="GO:0007131">
    <property type="term" value="P:reciprocal meiotic recombination"/>
    <property type="evidence" value="ECO:0007669"/>
    <property type="project" value="TreeGrafter"/>
</dbReference>
<dbReference type="GO" id="GO:0005815">
    <property type="term" value="C:microtubule organizing center"/>
    <property type="evidence" value="ECO:0007669"/>
    <property type="project" value="TreeGrafter"/>
</dbReference>
<dbReference type="InterPro" id="IPR013632">
    <property type="entry name" value="Rad51_C"/>
</dbReference>
<gene>
    <name evidence="4" type="ORF">BDZ94DRAFT_1157625</name>
</gene>
<evidence type="ECO:0000313" key="5">
    <source>
        <dbReference type="Proteomes" id="UP000807353"/>
    </source>
</evidence>
<dbReference type="GO" id="GO:0016787">
    <property type="term" value="F:hydrolase activity"/>
    <property type="evidence" value="ECO:0007669"/>
    <property type="project" value="UniProtKB-KW"/>
</dbReference>
<dbReference type="PANTHER" id="PTHR46457:SF1">
    <property type="entry name" value="DNA REPAIR PROTEIN RAD51 HOMOLOG 4"/>
    <property type="match status" value="1"/>
</dbReference>
<dbReference type="InterPro" id="IPR051988">
    <property type="entry name" value="HRR_RAD51_Paralog"/>
</dbReference>
<dbReference type="Gene3D" id="3.40.50.300">
    <property type="entry name" value="P-loop containing nucleotide triphosphate hydrolases"/>
    <property type="match status" value="1"/>
</dbReference>
<evidence type="ECO:0000256" key="2">
    <source>
        <dbReference type="ARBA" id="ARBA00023242"/>
    </source>
</evidence>
<dbReference type="Pfam" id="PF08423">
    <property type="entry name" value="Rad51"/>
    <property type="match status" value="1"/>
</dbReference>
<dbReference type="GO" id="GO:0000400">
    <property type="term" value="F:four-way junction DNA binding"/>
    <property type="evidence" value="ECO:0007669"/>
    <property type="project" value="TreeGrafter"/>
</dbReference>